<evidence type="ECO:0000256" key="1">
    <source>
        <dbReference type="SAM" id="MobiDB-lite"/>
    </source>
</evidence>
<evidence type="ECO:0000259" key="2">
    <source>
        <dbReference type="Pfam" id="PF07727"/>
    </source>
</evidence>
<accession>A0A6L2LSI2</accession>
<name>A0A6L2LSI2_TANCI</name>
<feature type="domain" description="Reverse transcriptase Ty1/copia-type" evidence="2">
    <location>
        <begin position="195"/>
        <end position="310"/>
    </location>
</feature>
<proteinExistence type="predicted"/>
<comment type="caution">
    <text evidence="3">The sequence shown here is derived from an EMBL/GenBank/DDBJ whole genome shotgun (WGS) entry which is preliminary data.</text>
</comment>
<dbReference type="AlphaFoldDB" id="A0A6L2LSI2"/>
<sequence>MGPEWLFDIDSLTIYMNYEPVTAGNQINHDRSDDKDADEALGKGDEGVSTCSGINDQERTDNSTQDVNTDVPSINTANTNINTCSLNINIVGSNDLSVPSLEETGIFDDVYDDREVGAEADANNLELLTVVSPIPTTRVHKNHPKEHIIRDLNLATQTRRMINFSKENAMVIQALTDLSWIEAMQEELLQFKIQKVWTLMDLPNGKRAIGTKWVFRNKKDERGIVIRKKERLVAQGYTQEKGIDYDEVFASVARIKAIRLFFAYASFMRFIVYQMDVKSAFLYGIIKEEVYVCQHIGFKDPYFPNKIYKVKQKDDGIFISQDKYVADILKNFDFSLVKTASTPIETHKALFKDEEAQDVDVHLYRSMIGSLMYLTTSRPNIMFAVCACARFQYPRDSPFDLEAFSDSDYAGASLDRKSTTGDSANVTTVNENIQIRSLVDRKKIIINEASIRCDFRLDDVEGTGFSGAITPLFETMMVQAPKEVGEIPTDTQDTRILTQPSSSQPWRKYTLRMKLKKETKRVKKLEGKKKKRTHGLKRLYKFGLSARVESSKEEEGLGDQEDASRQGTIAKIDADEDLSLINETTQDQGWLNDEDLFGVNDLDGDDVFVNVTTGENVEQDAIVAEKEVSTADPVTTAGEVVTTIEDIEAKDKGKGIIMEPEKPLKKKDQIALDEEVARKLEAQMKAKIKEEEWVTREKDEANIAVIEEWDDVQATINADK</sequence>
<dbReference type="Pfam" id="PF07727">
    <property type="entry name" value="RVT_2"/>
    <property type="match status" value="1"/>
</dbReference>
<feature type="compositionally biased region" description="Basic and acidic residues" evidence="1">
    <location>
        <begin position="28"/>
        <end position="46"/>
    </location>
</feature>
<dbReference type="EMBL" id="BKCJ010005076">
    <property type="protein sequence ID" value="GEU64756.1"/>
    <property type="molecule type" value="Genomic_DNA"/>
</dbReference>
<reference evidence="3" key="1">
    <citation type="journal article" date="2019" name="Sci. Rep.">
        <title>Draft genome of Tanacetum cinerariifolium, the natural source of mosquito coil.</title>
        <authorList>
            <person name="Yamashiro T."/>
            <person name="Shiraishi A."/>
            <person name="Satake H."/>
            <person name="Nakayama K."/>
        </authorList>
    </citation>
    <scope>NUCLEOTIDE SEQUENCE</scope>
</reference>
<dbReference type="PANTHER" id="PTHR11439">
    <property type="entry name" value="GAG-POL-RELATED RETROTRANSPOSON"/>
    <property type="match status" value="1"/>
</dbReference>
<evidence type="ECO:0000313" key="3">
    <source>
        <dbReference type="EMBL" id="GEU64756.1"/>
    </source>
</evidence>
<protein>
    <submittedName>
        <fullName evidence="3">Ribonuclease H-like domain-containing protein</fullName>
    </submittedName>
</protein>
<organism evidence="3">
    <name type="scientific">Tanacetum cinerariifolium</name>
    <name type="common">Dalmatian daisy</name>
    <name type="synonym">Chrysanthemum cinerariifolium</name>
    <dbReference type="NCBI Taxonomy" id="118510"/>
    <lineage>
        <taxon>Eukaryota</taxon>
        <taxon>Viridiplantae</taxon>
        <taxon>Streptophyta</taxon>
        <taxon>Embryophyta</taxon>
        <taxon>Tracheophyta</taxon>
        <taxon>Spermatophyta</taxon>
        <taxon>Magnoliopsida</taxon>
        <taxon>eudicotyledons</taxon>
        <taxon>Gunneridae</taxon>
        <taxon>Pentapetalae</taxon>
        <taxon>asterids</taxon>
        <taxon>campanulids</taxon>
        <taxon>Asterales</taxon>
        <taxon>Asteraceae</taxon>
        <taxon>Asteroideae</taxon>
        <taxon>Anthemideae</taxon>
        <taxon>Anthemidinae</taxon>
        <taxon>Tanacetum</taxon>
    </lineage>
</organism>
<gene>
    <name evidence="3" type="ORF">Tci_036734</name>
</gene>
<feature type="region of interest" description="Disordered" evidence="1">
    <location>
        <begin position="24"/>
        <end position="68"/>
    </location>
</feature>
<dbReference type="InterPro" id="IPR013103">
    <property type="entry name" value="RVT_2"/>
</dbReference>
<dbReference type="PANTHER" id="PTHR11439:SF509">
    <property type="entry name" value="RNA-DIRECTED DNA POLYMERASE"/>
    <property type="match status" value="1"/>
</dbReference>